<evidence type="ECO:0000256" key="7">
    <source>
        <dbReference type="SAM" id="Phobius"/>
    </source>
</evidence>
<keyword evidence="10" id="KW-1185">Reference proteome</keyword>
<dbReference type="InterPro" id="IPR058808">
    <property type="entry name" value="GAIN_ADGRA2/3"/>
</dbReference>
<proteinExistence type="inferred from homology"/>
<dbReference type="Proteomes" id="UP001431783">
    <property type="component" value="Unassembled WGS sequence"/>
</dbReference>
<feature type="transmembrane region" description="Helical" evidence="7">
    <location>
        <begin position="420"/>
        <end position="445"/>
    </location>
</feature>
<evidence type="ECO:0000256" key="5">
    <source>
        <dbReference type="ARBA" id="ARBA00023136"/>
    </source>
</evidence>
<evidence type="ECO:0000259" key="8">
    <source>
        <dbReference type="PROSITE" id="PS50227"/>
    </source>
</evidence>
<reference evidence="9 10" key="1">
    <citation type="submission" date="2023-03" db="EMBL/GenBank/DDBJ databases">
        <title>Genome insight into feeding habits of ladybird beetles.</title>
        <authorList>
            <person name="Li H.-S."/>
            <person name="Huang Y.-H."/>
            <person name="Pang H."/>
        </authorList>
    </citation>
    <scope>NUCLEOTIDE SEQUENCE [LARGE SCALE GENOMIC DNA]</scope>
    <source>
        <strain evidence="9">SYSU_2023b</strain>
        <tissue evidence="9">Whole body</tissue>
    </source>
</reference>
<dbReference type="EMBL" id="JARQZJ010000020">
    <property type="protein sequence ID" value="KAK9873433.1"/>
    <property type="molecule type" value="Genomic_DNA"/>
</dbReference>
<feature type="domain" description="G-protein coupled receptors family 2 profile 1" evidence="8">
    <location>
        <begin position="19"/>
        <end position="108"/>
    </location>
</feature>
<evidence type="ECO:0000256" key="6">
    <source>
        <dbReference type="ARBA" id="ARBA00023170"/>
    </source>
</evidence>
<dbReference type="InterPro" id="IPR001879">
    <property type="entry name" value="GPCR_2_extracellular_dom"/>
</dbReference>
<protein>
    <recommendedName>
        <fullName evidence="8">G-protein coupled receptors family 2 profile 1 domain-containing protein</fullName>
    </recommendedName>
</protein>
<dbReference type="GO" id="GO:0007166">
    <property type="term" value="P:cell surface receptor signaling pathway"/>
    <property type="evidence" value="ECO:0007669"/>
    <property type="project" value="TreeGrafter"/>
</dbReference>
<dbReference type="InterPro" id="IPR051963">
    <property type="entry name" value="Adhesion_GPCR_A"/>
</dbReference>
<comment type="subcellular location">
    <subcellularLocation>
        <location evidence="1">Membrane</location>
    </subcellularLocation>
</comment>
<dbReference type="InterPro" id="IPR036445">
    <property type="entry name" value="GPCR_2_extracell_dom_sf"/>
</dbReference>
<dbReference type="AlphaFoldDB" id="A0AAW1TXJ0"/>
<gene>
    <name evidence="9" type="ORF">WA026_022665</name>
</gene>
<comment type="caution">
    <text evidence="9">The sequence shown here is derived from an EMBL/GenBank/DDBJ whole genome shotgun (WGS) entry which is preliminary data.</text>
</comment>
<evidence type="ECO:0000256" key="1">
    <source>
        <dbReference type="ARBA" id="ARBA00004370"/>
    </source>
</evidence>
<dbReference type="PANTHER" id="PTHR45930:SF4">
    <property type="entry name" value="ADHESION G PROTEIN-COUPLED RECEPTOR A3"/>
    <property type="match status" value="1"/>
</dbReference>
<keyword evidence="3 7" id="KW-0812">Transmembrane</keyword>
<dbReference type="Gene3D" id="2.60.220.50">
    <property type="match status" value="1"/>
</dbReference>
<dbReference type="InterPro" id="IPR000203">
    <property type="entry name" value="GPS"/>
</dbReference>
<keyword evidence="6" id="KW-0675">Receptor</keyword>
<dbReference type="PANTHER" id="PTHR45930">
    <property type="entry name" value="G-PROTEIN COUPLED RECEPTOR 124-LIKE PROTEIN"/>
    <property type="match status" value="1"/>
</dbReference>
<evidence type="ECO:0000256" key="3">
    <source>
        <dbReference type="ARBA" id="ARBA00022692"/>
    </source>
</evidence>
<sequence length="454" mass="51855">MESSLNIPTLYENHTGQWSCVYVTIHQNYSKSVNVLVISDDTKYCPLVVTTNNKGTYTWPRSLINNTVTINCETLNLSLNVTDQKAYYYCSENGTWENLNTSACQYISEPTRILQQFSKVNSSVLESAELFRNYTSNLKIFQDVMDLSFATDTIRNYISSMPVEQVGAILIDVMNNLLDLPKYFIRESDNQVSVCEKLLNVTERLAEITSSPQLHKTNIALEEFSVNKDGFIGMKCSWYVNPDMKTDRLFYCVTNSQAEYAGMKGKIIEASITIPDSLLEHMNSNYTAKIHKIFIAMHSDNKLFPIDSERYNKQDVTSAVVGTKLANSTLNNLTEPVSIMMRTPPSNAYEIIPFTPVWWDPTLKNHSGSWSTEGCEFNYALQDHLVFSCYQLGYYGLLQDISHMKYTQISAKFRFSHPGIYVGSIFLFISFFIAIMTYLLCYDAVQMPKKLNIR</sequence>
<dbReference type="GO" id="GO:0004930">
    <property type="term" value="F:G protein-coupled receptor activity"/>
    <property type="evidence" value="ECO:0007669"/>
    <property type="project" value="InterPro"/>
</dbReference>
<dbReference type="GO" id="GO:0005886">
    <property type="term" value="C:plasma membrane"/>
    <property type="evidence" value="ECO:0007669"/>
    <property type="project" value="TreeGrafter"/>
</dbReference>
<name>A0AAW1TXJ0_9CUCU</name>
<evidence type="ECO:0000313" key="9">
    <source>
        <dbReference type="EMBL" id="KAK9873433.1"/>
    </source>
</evidence>
<dbReference type="Gene3D" id="4.10.1240.10">
    <property type="entry name" value="GPCR, family 2, extracellular hormone receptor domain"/>
    <property type="match status" value="1"/>
</dbReference>
<keyword evidence="4 7" id="KW-1133">Transmembrane helix</keyword>
<dbReference type="Pfam" id="PF26588">
    <property type="entry name" value="GAIN_ADGRA3"/>
    <property type="match status" value="1"/>
</dbReference>
<dbReference type="SUPFAM" id="SSF111418">
    <property type="entry name" value="Hormone receptor domain"/>
    <property type="match status" value="1"/>
</dbReference>
<evidence type="ECO:0000256" key="2">
    <source>
        <dbReference type="ARBA" id="ARBA00007343"/>
    </source>
</evidence>
<dbReference type="PROSITE" id="PS50227">
    <property type="entry name" value="G_PROTEIN_RECEP_F2_3"/>
    <property type="match status" value="1"/>
</dbReference>
<accession>A0AAW1TXJ0</accession>
<organism evidence="9 10">
    <name type="scientific">Henosepilachna vigintioctopunctata</name>
    <dbReference type="NCBI Taxonomy" id="420089"/>
    <lineage>
        <taxon>Eukaryota</taxon>
        <taxon>Metazoa</taxon>
        <taxon>Ecdysozoa</taxon>
        <taxon>Arthropoda</taxon>
        <taxon>Hexapoda</taxon>
        <taxon>Insecta</taxon>
        <taxon>Pterygota</taxon>
        <taxon>Neoptera</taxon>
        <taxon>Endopterygota</taxon>
        <taxon>Coleoptera</taxon>
        <taxon>Polyphaga</taxon>
        <taxon>Cucujiformia</taxon>
        <taxon>Coccinelloidea</taxon>
        <taxon>Coccinellidae</taxon>
        <taxon>Epilachninae</taxon>
        <taxon>Epilachnini</taxon>
        <taxon>Henosepilachna</taxon>
    </lineage>
</organism>
<evidence type="ECO:0000256" key="4">
    <source>
        <dbReference type="ARBA" id="ARBA00022989"/>
    </source>
</evidence>
<dbReference type="Pfam" id="PF01825">
    <property type="entry name" value="GPS"/>
    <property type="match status" value="1"/>
</dbReference>
<keyword evidence="5 7" id="KW-0472">Membrane</keyword>
<dbReference type="Pfam" id="PF02793">
    <property type="entry name" value="HRM"/>
    <property type="match status" value="1"/>
</dbReference>
<comment type="similarity">
    <text evidence="2">Belongs to the G-protein coupled receptor 2 family. Adhesion G-protein coupled receptor (ADGR) subfamily.</text>
</comment>
<evidence type="ECO:0000313" key="10">
    <source>
        <dbReference type="Proteomes" id="UP001431783"/>
    </source>
</evidence>
<dbReference type="InterPro" id="IPR046338">
    <property type="entry name" value="GAIN_dom_sf"/>
</dbReference>